<dbReference type="InterPro" id="IPR036179">
    <property type="entry name" value="Ig-like_dom_sf"/>
</dbReference>
<feature type="domain" description="Ig-like" evidence="2">
    <location>
        <begin position="37"/>
        <end position="124"/>
    </location>
</feature>
<accession>A0AAW0WYS4</accession>
<gene>
    <name evidence="3" type="ORF">OTU49_007098</name>
</gene>
<feature type="non-terminal residue" evidence="3">
    <location>
        <position position="124"/>
    </location>
</feature>
<evidence type="ECO:0000313" key="3">
    <source>
        <dbReference type="EMBL" id="KAK8732447.1"/>
    </source>
</evidence>
<dbReference type="InterPro" id="IPR013783">
    <property type="entry name" value="Ig-like_fold"/>
</dbReference>
<dbReference type="EMBL" id="JARKIK010000057">
    <property type="protein sequence ID" value="KAK8732447.1"/>
    <property type="molecule type" value="Genomic_DNA"/>
</dbReference>
<proteinExistence type="predicted"/>
<reference evidence="3 4" key="1">
    <citation type="journal article" date="2024" name="BMC Genomics">
        <title>Genome assembly of redclaw crayfish (Cherax quadricarinatus) provides insights into its immune adaptation and hypoxia tolerance.</title>
        <authorList>
            <person name="Liu Z."/>
            <person name="Zheng J."/>
            <person name="Li H."/>
            <person name="Fang K."/>
            <person name="Wang S."/>
            <person name="He J."/>
            <person name="Zhou D."/>
            <person name="Weng S."/>
            <person name="Chi M."/>
            <person name="Gu Z."/>
            <person name="He J."/>
            <person name="Li F."/>
            <person name="Wang M."/>
        </authorList>
    </citation>
    <scope>NUCLEOTIDE SEQUENCE [LARGE SCALE GENOMIC DNA]</scope>
    <source>
        <strain evidence="3">ZL_2023a</strain>
    </source>
</reference>
<keyword evidence="4" id="KW-1185">Reference proteome</keyword>
<organism evidence="3 4">
    <name type="scientific">Cherax quadricarinatus</name>
    <name type="common">Australian red claw crayfish</name>
    <dbReference type="NCBI Taxonomy" id="27406"/>
    <lineage>
        <taxon>Eukaryota</taxon>
        <taxon>Metazoa</taxon>
        <taxon>Ecdysozoa</taxon>
        <taxon>Arthropoda</taxon>
        <taxon>Crustacea</taxon>
        <taxon>Multicrustacea</taxon>
        <taxon>Malacostraca</taxon>
        <taxon>Eumalacostraca</taxon>
        <taxon>Eucarida</taxon>
        <taxon>Decapoda</taxon>
        <taxon>Pleocyemata</taxon>
        <taxon>Astacidea</taxon>
        <taxon>Parastacoidea</taxon>
        <taxon>Parastacidae</taxon>
        <taxon>Cherax</taxon>
    </lineage>
</organism>
<dbReference type="InterPro" id="IPR007110">
    <property type="entry name" value="Ig-like_dom"/>
</dbReference>
<protein>
    <recommendedName>
        <fullName evidence="2">Ig-like domain-containing protein</fullName>
    </recommendedName>
</protein>
<evidence type="ECO:0000313" key="4">
    <source>
        <dbReference type="Proteomes" id="UP001445076"/>
    </source>
</evidence>
<dbReference type="AlphaFoldDB" id="A0AAW0WYS4"/>
<dbReference type="Gene3D" id="2.60.40.10">
    <property type="entry name" value="Immunoglobulins"/>
    <property type="match status" value="1"/>
</dbReference>
<sequence length="124" mass="13110">MHVATMSFSVWLRTWAFITAQHTVLSSGAGGSSPAGPVLVEPPPGLLTFTNTSGAVLGCLARGDPPPQVTWLNLDHSPVNNIPGVREVLTNGSLMIWPFSGTDYRQDVHAAVYQCRAANPTGVV</sequence>
<feature type="signal peptide" evidence="1">
    <location>
        <begin position="1"/>
        <end position="16"/>
    </location>
</feature>
<evidence type="ECO:0000256" key="1">
    <source>
        <dbReference type="SAM" id="SignalP"/>
    </source>
</evidence>
<evidence type="ECO:0000259" key="2">
    <source>
        <dbReference type="PROSITE" id="PS50835"/>
    </source>
</evidence>
<feature type="chain" id="PRO_5043822172" description="Ig-like domain-containing protein" evidence="1">
    <location>
        <begin position="17"/>
        <end position="124"/>
    </location>
</feature>
<keyword evidence="1" id="KW-0732">Signal</keyword>
<name>A0AAW0WYS4_CHEQU</name>
<dbReference type="SUPFAM" id="SSF48726">
    <property type="entry name" value="Immunoglobulin"/>
    <property type="match status" value="1"/>
</dbReference>
<comment type="caution">
    <text evidence="3">The sequence shown here is derived from an EMBL/GenBank/DDBJ whole genome shotgun (WGS) entry which is preliminary data.</text>
</comment>
<dbReference type="PROSITE" id="PS50835">
    <property type="entry name" value="IG_LIKE"/>
    <property type="match status" value="1"/>
</dbReference>
<dbReference type="Proteomes" id="UP001445076">
    <property type="component" value="Unassembled WGS sequence"/>
</dbReference>